<name>A0A6L3VQE3_9ACTN</name>
<accession>A0A6L3VQE3</accession>
<proteinExistence type="predicted"/>
<dbReference type="AlphaFoldDB" id="A0A6L3VQE3"/>
<gene>
    <name evidence="1" type="ORF">F9B16_22415</name>
</gene>
<sequence length="90" mass="8939">MTLALSRKSTVPVTVNVQSITSGAAPVIAQVARRVVVPAGATSASFEVPLAGDTAVAAAAQSYQVVASAPENAEIGDGFARLVVTDDDAA</sequence>
<dbReference type="Proteomes" id="UP000483004">
    <property type="component" value="Unassembled WGS sequence"/>
</dbReference>
<dbReference type="Gene3D" id="2.60.40.2030">
    <property type="match status" value="1"/>
</dbReference>
<dbReference type="InterPro" id="IPR038081">
    <property type="entry name" value="CalX-like_sf"/>
</dbReference>
<comment type="caution">
    <text evidence="1">The sequence shown here is derived from an EMBL/GenBank/DDBJ whole genome shotgun (WGS) entry which is preliminary data.</text>
</comment>
<organism evidence="1 2">
    <name type="scientific">Actinomadura montaniterrae</name>
    <dbReference type="NCBI Taxonomy" id="1803903"/>
    <lineage>
        <taxon>Bacteria</taxon>
        <taxon>Bacillati</taxon>
        <taxon>Actinomycetota</taxon>
        <taxon>Actinomycetes</taxon>
        <taxon>Streptosporangiales</taxon>
        <taxon>Thermomonosporaceae</taxon>
        <taxon>Actinomadura</taxon>
    </lineage>
</organism>
<dbReference type="OrthoDB" id="6646510at2"/>
<evidence type="ECO:0000313" key="1">
    <source>
        <dbReference type="EMBL" id="KAB2379010.1"/>
    </source>
</evidence>
<keyword evidence="2" id="KW-1185">Reference proteome</keyword>
<reference evidence="1 2" key="1">
    <citation type="submission" date="2019-09" db="EMBL/GenBank/DDBJ databases">
        <title>Actinomadura physcomitrii sp. nov., a novel actinomycete isolated from moss [Physcomitrium sphaericum (Ludw) Fuernr].</title>
        <authorList>
            <person name="Liu C."/>
            <person name="Zhuang X."/>
        </authorList>
    </citation>
    <scope>NUCLEOTIDE SEQUENCE [LARGE SCALE GENOMIC DNA]</scope>
    <source>
        <strain evidence="1 2">CYP1-1B</strain>
    </source>
</reference>
<dbReference type="EMBL" id="WBMR01000065">
    <property type="protein sequence ID" value="KAB2379010.1"/>
    <property type="molecule type" value="Genomic_DNA"/>
</dbReference>
<evidence type="ECO:0000313" key="2">
    <source>
        <dbReference type="Proteomes" id="UP000483004"/>
    </source>
</evidence>
<protein>
    <submittedName>
        <fullName evidence="1">Uncharacterized protein</fullName>
    </submittedName>
</protein>